<proteinExistence type="predicted"/>
<evidence type="ECO:0000313" key="2">
    <source>
        <dbReference type="Proteomes" id="UP000627464"/>
    </source>
</evidence>
<keyword evidence="2" id="KW-1185">Reference proteome</keyword>
<protein>
    <submittedName>
        <fullName evidence="1">Alternative ribosome-rescue factor A</fullName>
    </submittedName>
</protein>
<comment type="caution">
    <text evidence="1">The sequence shown here is derived from an EMBL/GenBank/DDBJ whole genome shotgun (WGS) entry which is preliminary data.</text>
</comment>
<dbReference type="EMBL" id="BMFZ01000020">
    <property type="protein sequence ID" value="GGA62703.1"/>
    <property type="molecule type" value="Genomic_DNA"/>
</dbReference>
<evidence type="ECO:0000313" key="1">
    <source>
        <dbReference type="EMBL" id="GGA62703.1"/>
    </source>
</evidence>
<organism evidence="1 2">
    <name type="scientific">Hafnia psychrotolerans</name>
    <dbReference type="NCBI Taxonomy" id="1477018"/>
    <lineage>
        <taxon>Bacteria</taxon>
        <taxon>Pseudomonadati</taxon>
        <taxon>Pseudomonadota</taxon>
        <taxon>Gammaproteobacteria</taxon>
        <taxon>Enterobacterales</taxon>
        <taxon>Hafniaceae</taxon>
        <taxon>Hafnia</taxon>
    </lineage>
</organism>
<dbReference type="RefSeq" id="WP_188475498.1">
    <property type="nucleotide sequence ID" value="NZ_BMFZ01000020.1"/>
</dbReference>
<sequence>MTTYKHQKGVIQENALQALLHDPLFKQRIEKNLKGKGSYRRKEKNGKGSYLEGSIECSFEYSILPFIIKHHSIH</sequence>
<gene>
    <name evidence="1" type="ORF">GCM10011328_42390</name>
</gene>
<dbReference type="InterPro" id="IPR005589">
    <property type="entry name" value="ArfA"/>
</dbReference>
<reference evidence="2" key="1">
    <citation type="journal article" date="2019" name="Int. J. Syst. Evol. Microbiol.">
        <title>The Global Catalogue of Microorganisms (GCM) 10K type strain sequencing project: providing services to taxonomists for standard genome sequencing and annotation.</title>
        <authorList>
            <consortium name="The Broad Institute Genomics Platform"/>
            <consortium name="The Broad Institute Genome Sequencing Center for Infectious Disease"/>
            <person name="Wu L."/>
            <person name="Ma J."/>
        </authorList>
    </citation>
    <scope>NUCLEOTIDE SEQUENCE [LARGE SCALE GENOMIC DNA]</scope>
    <source>
        <strain evidence="2">CGMCC 1.12806</strain>
    </source>
</reference>
<dbReference type="Pfam" id="PF03889">
    <property type="entry name" value="ArfA"/>
    <property type="match status" value="1"/>
</dbReference>
<dbReference type="Proteomes" id="UP000627464">
    <property type="component" value="Unassembled WGS sequence"/>
</dbReference>
<accession>A0ABQ1H8N8</accession>
<name>A0ABQ1H8N8_9GAMM</name>